<evidence type="ECO:0000256" key="4">
    <source>
        <dbReference type="ARBA" id="ARBA00059599"/>
    </source>
</evidence>
<accession>A0A968GIU1</accession>
<keyword evidence="5" id="KW-0066">ATP synthesis</keyword>
<feature type="domain" description="ATP synthase A/B type C-terminal" evidence="8">
    <location>
        <begin position="369"/>
        <end position="469"/>
    </location>
</feature>
<dbReference type="RefSeq" id="WP_167694722.1">
    <property type="nucleotide sequence ID" value="NZ_CP118181.1"/>
</dbReference>
<dbReference type="Gene3D" id="3.40.50.12240">
    <property type="match status" value="1"/>
</dbReference>
<keyword evidence="10" id="KW-1185">Reference proteome</keyword>
<dbReference type="AlphaFoldDB" id="A0A968GIU1"/>
<dbReference type="Proteomes" id="UP000778951">
    <property type="component" value="Unassembled WGS sequence"/>
</dbReference>
<feature type="domain" description="ATPase F1/V1/A1 complex alpha/beta subunit nucleotide-binding" evidence="6">
    <location>
        <begin position="144"/>
        <end position="364"/>
    </location>
</feature>
<evidence type="ECO:0000259" key="7">
    <source>
        <dbReference type="Pfam" id="PF02874"/>
    </source>
</evidence>
<dbReference type="CDD" id="cd01135">
    <property type="entry name" value="V_A-ATPase_B"/>
    <property type="match status" value="1"/>
</dbReference>
<dbReference type="SUPFAM" id="SSF52540">
    <property type="entry name" value="P-loop containing nucleoside triphosphate hydrolases"/>
    <property type="match status" value="1"/>
</dbReference>
<evidence type="ECO:0000313" key="10">
    <source>
        <dbReference type="Proteomes" id="UP000778951"/>
    </source>
</evidence>
<evidence type="ECO:0000313" key="9">
    <source>
        <dbReference type="EMBL" id="NIZ68650.1"/>
    </source>
</evidence>
<dbReference type="Pfam" id="PF02874">
    <property type="entry name" value="ATP-synt_ab_N"/>
    <property type="match status" value="1"/>
</dbReference>
<comment type="similarity">
    <text evidence="1 5">Belongs to the ATPase alpha/beta chains family.</text>
</comment>
<dbReference type="PANTHER" id="PTHR43389:SF4">
    <property type="entry name" value="V-TYPE PROTON ATPASE SUBUNIT B"/>
    <property type="match status" value="1"/>
</dbReference>
<dbReference type="CDD" id="cd18118">
    <property type="entry name" value="ATP-synt_V_A-type_beta_N"/>
    <property type="match status" value="1"/>
</dbReference>
<organism evidence="9 10">
    <name type="scientific">Entomospira culicis</name>
    <dbReference type="NCBI Taxonomy" id="2719989"/>
    <lineage>
        <taxon>Bacteria</taxon>
        <taxon>Pseudomonadati</taxon>
        <taxon>Spirochaetota</taxon>
        <taxon>Spirochaetia</taxon>
        <taxon>Spirochaetales</taxon>
        <taxon>Spirochaetaceae</taxon>
        <taxon>Entomospira</taxon>
    </lineage>
</organism>
<dbReference type="InterPro" id="IPR027417">
    <property type="entry name" value="P-loop_NTPase"/>
</dbReference>
<dbReference type="Pfam" id="PF00006">
    <property type="entry name" value="ATP-synt_ab"/>
    <property type="match status" value="1"/>
</dbReference>
<evidence type="ECO:0000259" key="8">
    <source>
        <dbReference type="Pfam" id="PF22919"/>
    </source>
</evidence>
<evidence type="ECO:0000256" key="2">
    <source>
        <dbReference type="ARBA" id="ARBA00022448"/>
    </source>
</evidence>
<dbReference type="InterPro" id="IPR022879">
    <property type="entry name" value="V-ATPase_su_B/beta"/>
</dbReference>
<dbReference type="InterPro" id="IPR000194">
    <property type="entry name" value="ATPase_F1/V1/A1_a/bsu_nucl-bd"/>
</dbReference>
<dbReference type="NCBIfam" id="NF003235">
    <property type="entry name" value="PRK04196.1"/>
    <property type="match status" value="1"/>
</dbReference>
<keyword evidence="5" id="KW-0375">Hydrogen ion transport</keyword>
<evidence type="ECO:0000256" key="3">
    <source>
        <dbReference type="ARBA" id="ARBA00023065"/>
    </source>
</evidence>
<protein>
    <recommendedName>
        <fullName evidence="5">V-type ATP synthase beta chain</fullName>
    </recommendedName>
    <alternativeName>
        <fullName evidence="5">V-ATPase subunit B</fullName>
    </alternativeName>
</protein>
<proteinExistence type="inferred from homology"/>
<comment type="caution">
    <text evidence="9">The sequence shown here is derived from an EMBL/GenBank/DDBJ whole genome shotgun (WGS) entry which is preliminary data.</text>
</comment>
<gene>
    <name evidence="5" type="primary">atpB</name>
    <name evidence="9" type="ORF">HCT48_00230</name>
</gene>
<evidence type="ECO:0000256" key="1">
    <source>
        <dbReference type="ARBA" id="ARBA00008936"/>
    </source>
</evidence>
<feature type="domain" description="ATPase F1/V1/A1 complex alpha/beta subunit N-terminal" evidence="7">
    <location>
        <begin position="21"/>
        <end position="87"/>
    </location>
</feature>
<dbReference type="GO" id="GO:0005524">
    <property type="term" value="F:ATP binding"/>
    <property type="evidence" value="ECO:0007669"/>
    <property type="project" value="UniProtKB-UniRule"/>
</dbReference>
<dbReference type="HAMAP" id="MF_00310">
    <property type="entry name" value="ATP_synth_B_arch"/>
    <property type="match status" value="1"/>
</dbReference>
<keyword evidence="2 5" id="KW-0813">Transport</keyword>
<comment type="function">
    <text evidence="4 5">Produces ATP from ADP in the presence of a proton gradient across the membrane. The V-type beta chain is a regulatory subunit.</text>
</comment>
<dbReference type="GO" id="GO:0042777">
    <property type="term" value="P:proton motive force-driven plasma membrane ATP synthesis"/>
    <property type="evidence" value="ECO:0007669"/>
    <property type="project" value="UniProtKB-UniRule"/>
</dbReference>
<dbReference type="InterPro" id="IPR055190">
    <property type="entry name" value="ATP-synt_VA_C"/>
</dbReference>
<dbReference type="InterPro" id="IPR004100">
    <property type="entry name" value="ATPase_F1/V1/A1_a/bsu_N"/>
</dbReference>
<name>A0A968GIU1_9SPIO</name>
<sequence>MLSSKDSIDRALLAKREYVGISEINGPLIYIKNTHNIGYQELVECSDKEGNVRLGNVLDTSKDVVVVQLFESTTGLNLPDTRVKFSGQPLMLGVSESMLGRVFDGLGRPIDGGAEIIPTKELNVNGLPMNPASRLYPKNFIQTGISLIDGMNTLIRGQKLPIFSGNGMPHERLAAQIARQAKITGGDGTEEFCVVFAAMGVKSDVAHYFTKTFEESGVLGNVALFLSLADDPSVERTITPRVALTLAEHLAFDCDKHVLVIMIDMANYCESLREISTMRSEIPSRKGYPGYLYSDLAELYERAGMLKGKKGSITQIPILTMPNDDISHPIPDLTGYITEGQIVFDRMMHAQGIYPPIASLASLSRLMKDGIGEGLTRADHPHLSAQLFAAYSYVKDVRNLASVIGEDELTDLDKSYIAFGEAFERDFGAQGFEENRTIEETLERGWRLVSMLPKEELTRLTEEEIEQYYGH</sequence>
<evidence type="ECO:0000259" key="6">
    <source>
        <dbReference type="Pfam" id="PF00006"/>
    </source>
</evidence>
<reference evidence="9" key="1">
    <citation type="submission" date="2020-03" db="EMBL/GenBank/DDBJ databases">
        <title>Spirochaetal bacteria isolated from arthropods constitute a novel genus Entomospira genus novum within the order Spirochaetales.</title>
        <authorList>
            <person name="Grana-Miraglia L."/>
            <person name="Sikutova S."/>
            <person name="Fingerle V."/>
            <person name="Sing A."/>
            <person name="Castillo-Ramirez S."/>
            <person name="Margos G."/>
            <person name="Rudolf I."/>
        </authorList>
    </citation>
    <scope>NUCLEOTIDE SEQUENCE</scope>
    <source>
        <strain evidence="9">BR149</strain>
    </source>
</reference>
<dbReference type="GO" id="GO:0046933">
    <property type="term" value="F:proton-transporting ATP synthase activity, rotational mechanism"/>
    <property type="evidence" value="ECO:0007669"/>
    <property type="project" value="UniProtKB-UniRule"/>
</dbReference>
<dbReference type="Pfam" id="PF22919">
    <property type="entry name" value="ATP-synt_VA_C"/>
    <property type="match status" value="1"/>
</dbReference>
<keyword evidence="3 5" id="KW-0406">Ion transport</keyword>
<evidence type="ECO:0000256" key="5">
    <source>
        <dbReference type="HAMAP-Rule" id="MF_00310"/>
    </source>
</evidence>
<dbReference type="PANTHER" id="PTHR43389">
    <property type="entry name" value="V-TYPE PROTON ATPASE SUBUNIT B"/>
    <property type="match status" value="1"/>
</dbReference>
<dbReference type="EMBL" id="JAATLM010000001">
    <property type="protein sequence ID" value="NIZ68650.1"/>
    <property type="molecule type" value="Genomic_DNA"/>
</dbReference>